<dbReference type="OrthoDB" id="1751102at2"/>
<protein>
    <recommendedName>
        <fullName evidence="3">DUF3785 domain-containing protein</fullName>
    </recommendedName>
</protein>
<evidence type="ECO:0000313" key="2">
    <source>
        <dbReference type="Proteomes" id="UP000184035"/>
    </source>
</evidence>
<name>A0A1M4Z187_9CLOT</name>
<dbReference type="InterPro" id="IPR024210">
    <property type="entry name" value="DUF3785"/>
</dbReference>
<accession>A0A1M4Z187</accession>
<reference evidence="1 2" key="1">
    <citation type="submission" date="2016-11" db="EMBL/GenBank/DDBJ databases">
        <authorList>
            <person name="Jaros S."/>
            <person name="Januszkiewicz K."/>
            <person name="Wedrychowicz H."/>
        </authorList>
    </citation>
    <scope>NUCLEOTIDE SEQUENCE [LARGE SCALE GENOMIC DNA]</scope>
    <source>
        <strain evidence="1 2">DSM 2631</strain>
    </source>
</reference>
<dbReference type="Proteomes" id="UP000184035">
    <property type="component" value="Unassembled WGS sequence"/>
</dbReference>
<dbReference type="AlphaFoldDB" id="A0A1M4Z187"/>
<evidence type="ECO:0000313" key="1">
    <source>
        <dbReference type="EMBL" id="SHF11750.1"/>
    </source>
</evidence>
<dbReference type="RefSeq" id="WP_072897575.1">
    <property type="nucleotide sequence ID" value="NZ_FQVM01000035.1"/>
</dbReference>
<keyword evidence="2" id="KW-1185">Reference proteome</keyword>
<dbReference type="Pfam" id="PF12653">
    <property type="entry name" value="DUF3785"/>
    <property type="match status" value="1"/>
</dbReference>
<organism evidence="1 2">
    <name type="scientific">Clostridium fallax</name>
    <dbReference type="NCBI Taxonomy" id="1533"/>
    <lineage>
        <taxon>Bacteria</taxon>
        <taxon>Bacillati</taxon>
        <taxon>Bacillota</taxon>
        <taxon>Clostridia</taxon>
        <taxon>Eubacteriales</taxon>
        <taxon>Clostridiaceae</taxon>
        <taxon>Clostridium</taxon>
    </lineage>
</organism>
<dbReference type="EMBL" id="FQVM01000035">
    <property type="protein sequence ID" value="SHF11750.1"/>
    <property type="molecule type" value="Genomic_DNA"/>
</dbReference>
<gene>
    <name evidence="1" type="ORF">SAMN05443638_13510</name>
</gene>
<evidence type="ECO:0008006" key="3">
    <source>
        <dbReference type="Google" id="ProtNLM"/>
    </source>
</evidence>
<proteinExistence type="predicted"/>
<sequence>MSLYEFSLNNNTFKLEESNCFDFFNEDVNGVNLTNILDILSENTPTLEFQKEYYSSPCDNCKNGKGEEKVFDFLEGHFFIFTKNNEYIMSDISKEYENTSFRRLLAEGKVDDSYIVEISICPYCKNYSIEIDQCPI</sequence>